<dbReference type="PROSITE" id="PS50113">
    <property type="entry name" value="PAC"/>
    <property type="match status" value="1"/>
</dbReference>
<dbReference type="Pfam" id="PF00990">
    <property type="entry name" value="GGDEF"/>
    <property type="match status" value="1"/>
</dbReference>
<dbReference type="InterPro" id="IPR000700">
    <property type="entry name" value="PAS-assoc_C"/>
</dbReference>
<dbReference type="InterPro" id="IPR001610">
    <property type="entry name" value="PAC"/>
</dbReference>
<dbReference type="CDD" id="cd01949">
    <property type="entry name" value="GGDEF"/>
    <property type="match status" value="1"/>
</dbReference>
<evidence type="ECO:0000259" key="3">
    <source>
        <dbReference type="PROSITE" id="PS50113"/>
    </source>
</evidence>
<evidence type="ECO:0000259" key="4">
    <source>
        <dbReference type="PROSITE" id="PS50887"/>
    </source>
</evidence>
<evidence type="ECO:0000256" key="1">
    <source>
        <dbReference type="SAM" id="Coils"/>
    </source>
</evidence>
<dbReference type="SMART" id="SM00086">
    <property type="entry name" value="PAC"/>
    <property type="match status" value="1"/>
</dbReference>
<dbReference type="Gene3D" id="3.30.70.270">
    <property type="match status" value="1"/>
</dbReference>
<dbReference type="EMBL" id="JAKOGG010000003">
    <property type="protein sequence ID" value="MCS4556152.1"/>
    <property type="molecule type" value="Genomic_DNA"/>
</dbReference>
<evidence type="ECO:0000313" key="5">
    <source>
        <dbReference type="EMBL" id="MCS4556152.1"/>
    </source>
</evidence>
<keyword evidence="6" id="KW-1185">Reference proteome</keyword>
<dbReference type="PANTHER" id="PTHR44757">
    <property type="entry name" value="DIGUANYLATE CYCLASE DGCP"/>
    <property type="match status" value="1"/>
</dbReference>
<sequence>MEQHLKQLQLLEQEVARLRRENARLQEKLTAALDGTGLCLWEQHVPSGKLTIFNMEWGQMLGFQPQELAATVETWKSKIHPDDYKEVVGALEDHLAGKTPCYQVVHRMVHKTGSHSWVTDRGRVVEFDRDGKPLRMMGTHIDITQEKRYEQQLALLASSDPLTGALNRHKFEFEFERVNQRPTPQNAALVFIDIDNFKLINDQFGHHCGDKVLIKLADWLSELAPSAAHIGRMGGDEFVVLVPATNKRQLNDFTSALLARTEPLIQLDGAAIQLGLSIGVCQFVSPYPHFNALYQLADNAMYQVKKQGKNGVAFVQAQPRRR</sequence>
<dbReference type="Gene3D" id="3.30.450.20">
    <property type="entry name" value="PAS domain"/>
    <property type="match status" value="1"/>
</dbReference>
<dbReference type="SMART" id="SM00267">
    <property type="entry name" value="GGDEF"/>
    <property type="match status" value="1"/>
</dbReference>
<evidence type="ECO:0000313" key="6">
    <source>
        <dbReference type="Proteomes" id="UP001201549"/>
    </source>
</evidence>
<feature type="domain" description="PAC" evidence="3">
    <location>
        <begin position="102"/>
        <end position="155"/>
    </location>
</feature>
<dbReference type="Proteomes" id="UP001201549">
    <property type="component" value="Unassembled WGS sequence"/>
</dbReference>
<protein>
    <submittedName>
        <fullName evidence="5">Sensor domain-containing diguanylate cyclase</fullName>
    </submittedName>
</protein>
<dbReference type="InterPro" id="IPR000160">
    <property type="entry name" value="GGDEF_dom"/>
</dbReference>
<feature type="coiled-coil region" evidence="1">
    <location>
        <begin position="1"/>
        <end position="35"/>
    </location>
</feature>
<dbReference type="InterPro" id="IPR043128">
    <property type="entry name" value="Rev_trsase/Diguanyl_cyclase"/>
</dbReference>
<dbReference type="InterPro" id="IPR013655">
    <property type="entry name" value="PAS_fold_3"/>
</dbReference>
<dbReference type="InterPro" id="IPR052155">
    <property type="entry name" value="Biofilm_reg_signaling"/>
</dbReference>
<feature type="domain" description="PAS" evidence="2">
    <location>
        <begin position="47"/>
        <end position="98"/>
    </location>
</feature>
<dbReference type="PROSITE" id="PS50887">
    <property type="entry name" value="GGDEF"/>
    <property type="match status" value="1"/>
</dbReference>
<dbReference type="SUPFAM" id="SSF55073">
    <property type="entry name" value="Nucleotide cyclase"/>
    <property type="match status" value="1"/>
</dbReference>
<dbReference type="NCBIfam" id="TIGR00254">
    <property type="entry name" value="GGDEF"/>
    <property type="match status" value="1"/>
</dbReference>
<dbReference type="PANTHER" id="PTHR44757:SF2">
    <property type="entry name" value="BIOFILM ARCHITECTURE MAINTENANCE PROTEIN MBAA"/>
    <property type="match status" value="1"/>
</dbReference>
<comment type="caution">
    <text evidence="5">The sequence shown here is derived from an EMBL/GenBank/DDBJ whole genome shotgun (WGS) entry which is preliminary data.</text>
</comment>
<name>A0ABT2FIJ1_9GAMM</name>
<dbReference type="Pfam" id="PF08447">
    <property type="entry name" value="PAS_3"/>
    <property type="match status" value="1"/>
</dbReference>
<proteinExistence type="predicted"/>
<accession>A0ABT2FIJ1</accession>
<dbReference type="NCBIfam" id="TIGR00229">
    <property type="entry name" value="sensory_box"/>
    <property type="match status" value="1"/>
</dbReference>
<evidence type="ECO:0000259" key="2">
    <source>
        <dbReference type="PROSITE" id="PS50112"/>
    </source>
</evidence>
<dbReference type="CDD" id="cd00130">
    <property type="entry name" value="PAS"/>
    <property type="match status" value="1"/>
</dbReference>
<dbReference type="RefSeq" id="WP_238895554.1">
    <property type="nucleotide sequence ID" value="NZ_JAKOGG010000003.1"/>
</dbReference>
<feature type="domain" description="GGDEF" evidence="4">
    <location>
        <begin position="185"/>
        <end position="317"/>
    </location>
</feature>
<organism evidence="5 6">
    <name type="scientific">Shewanella electrica</name>
    <dbReference type="NCBI Taxonomy" id="515560"/>
    <lineage>
        <taxon>Bacteria</taxon>
        <taxon>Pseudomonadati</taxon>
        <taxon>Pseudomonadota</taxon>
        <taxon>Gammaproteobacteria</taxon>
        <taxon>Alteromonadales</taxon>
        <taxon>Shewanellaceae</taxon>
        <taxon>Shewanella</taxon>
    </lineage>
</organism>
<dbReference type="PROSITE" id="PS50112">
    <property type="entry name" value="PAS"/>
    <property type="match status" value="1"/>
</dbReference>
<gene>
    <name evidence="5" type="ORF">L9G74_06855</name>
</gene>
<dbReference type="SUPFAM" id="SSF55785">
    <property type="entry name" value="PYP-like sensor domain (PAS domain)"/>
    <property type="match status" value="1"/>
</dbReference>
<dbReference type="InterPro" id="IPR029787">
    <property type="entry name" value="Nucleotide_cyclase"/>
</dbReference>
<dbReference type="InterPro" id="IPR035965">
    <property type="entry name" value="PAS-like_dom_sf"/>
</dbReference>
<keyword evidence="1" id="KW-0175">Coiled coil</keyword>
<dbReference type="InterPro" id="IPR000014">
    <property type="entry name" value="PAS"/>
</dbReference>
<reference evidence="6" key="1">
    <citation type="submission" date="2023-07" db="EMBL/GenBank/DDBJ databases">
        <title>Shewanella mangrovi sp. nov., an acetaldehyde- degrading bacterium isolated from mangrove sediment.</title>
        <authorList>
            <person name="Liu Y."/>
        </authorList>
    </citation>
    <scope>NUCLEOTIDE SEQUENCE [LARGE SCALE GENOMIC DNA]</scope>
    <source>
        <strain evidence="6">C32</strain>
    </source>
</reference>